<organism evidence="3 4">
    <name type="scientific">Toxocara canis</name>
    <name type="common">Canine roundworm</name>
    <dbReference type="NCBI Taxonomy" id="6265"/>
    <lineage>
        <taxon>Eukaryota</taxon>
        <taxon>Metazoa</taxon>
        <taxon>Ecdysozoa</taxon>
        <taxon>Nematoda</taxon>
        <taxon>Chromadorea</taxon>
        <taxon>Rhabditida</taxon>
        <taxon>Spirurina</taxon>
        <taxon>Ascaridomorpha</taxon>
        <taxon>Ascaridoidea</taxon>
        <taxon>Toxocaridae</taxon>
        <taxon>Toxocara</taxon>
    </lineage>
</organism>
<accession>A0A183U0Y7</accession>
<dbReference type="AlphaFoldDB" id="A0A183U0Y7"/>
<keyword evidence="1" id="KW-0472">Membrane</keyword>
<keyword evidence="3" id="KW-1185">Reference proteome</keyword>
<reference evidence="4" key="1">
    <citation type="submission" date="2016-06" db="UniProtKB">
        <authorList>
            <consortium name="WormBaseParasite"/>
        </authorList>
    </citation>
    <scope>IDENTIFICATION</scope>
</reference>
<dbReference type="WBParaSite" id="TCNE_0000215701-mRNA-1">
    <property type="protein sequence ID" value="TCNE_0000215701-mRNA-1"/>
    <property type="gene ID" value="TCNE_0000215701"/>
</dbReference>
<reference evidence="2 3" key="2">
    <citation type="submission" date="2018-11" db="EMBL/GenBank/DDBJ databases">
        <authorList>
            <consortium name="Pathogen Informatics"/>
        </authorList>
    </citation>
    <scope>NUCLEOTIDE SEQUENCE [LARGE SCALE GENOMIC DNA]</scope>
</reference>
<evidence type="ECO:0000313" key="4">
    <source>
        <dbReference type="WBParaSite" id="TCNE_0000215701-mRNA-1"/>
    </source>
</evidence>
<gene>
    <name evidence="2" type="ORF">TCNE_LOCUS2157</name>
</gene>
<keyword evidence="1" id="KW-0812">Transmembrane</keyword>
<proteinExistence type="predicted"/>
<feature type="transmembrane region" description="Helical" evidence="1">
    <location>
        <begin position="6"/>
        <end position="24"/>
    </location>
</feature>
<name>A0A183U0Y7_TOXCA</name>
<protein>
    <submittedName>
        <fullName evidence="4">Secreted protein</fullName>
    </submittedName>
</protein>
<evidence type="ECO:0000313" key="3">
    <source>
        <dbReference type="Proteomes" id="UP000050794"/>
    </source>
</evidence>
<dbReference type="Proteomes" id="UP000050794">
    <property type="component" value="Unassembled WGS sequence"/>
</dbReference>
<keyword evidence="1" id="KW-1133">Transmembrane helix</keyword>
<evidence type="ECO:0000256" key="1">
    <source>
        <dbReference type="SAM" id="Phobius"/>
    </source>
</evidence>
<sequence length="75" mass="8147">MISLLIGFIIPAVVFAIFGLIACLRRSSASHCTNKRSYAIIPSNIGRMPTLNKFSAFIASIPIYFSVMPRAISLG</sequence>
<dbReference type="EMBL" id="UYWY01002005">
    <property type="protein sequence ID" value="VDM27567.1"/>
    <property type="molecule type" value="Genomic_DNA"/>
</dbReference>
<evidence type="ECO:0000313" key="2">
    <source>
        <dbReference type="EMBL" id="VDM27567.1"/>
    </source>
</evidence>